<evidence type="ECO:0000259" key="4">
    <source>
        <dbReference type="SMART" id="SM00736"/>
    </source>
</evidence>
<comment type="caution">
    <text evidence="5">The sequence shown here is derived from an EMBL/GenBank/DDBJ whole genome shotgun (WGS) entry which is preliminary data.</text>
</comment>
<feature type="region of interest" description="Disordered" evidence="1">
    <location>
        <begin position="540"/>
        <end position="559"/>
    </location>
</feature>
<dbReference type="SUPFAM" id="SSF49313">
    <property type="entry name" value="Cadherin-like"/>
    <property type="match status" value="3"/>
</dbReference>
<keyword evidence="2" id="KW-0812">Transmembrane</keyword>
<dbReference type="InterPro" id="IPR013783">
    <property type="entry name" value="Ig-like_fold"/>
</dbReference>
<feature type="transmembrane region" description="Helical" evidence="2">
    <location>
        <begin position="459"/>
        <end position="481"/>
    </location>
</feature>
<dbReference type="GO" id="GO:0005509">
    <property type="term" value="F:calcium ion binding"/>
    <property type="evidence" value="ECO:0007669"/>
    <property type="project" value="InterPro"/>
</dbReference>
<dbReference type="OrthoDB" id="41532at2759"/>
<dbReference type="Gene3D" id="2.60.40.10">
    <property type="entry name" value="Immunoglobulins"/>
    <property type="match status" value="3"/>
</dbReference>
<dbReference type="InterPro" id="IPR015919">
    <property type="entry name" value="Cadherin-like_sf"/>
</dbReference>
<dbReference type="EMBL" id="AZHE01000014">
    <property type="protein sequence ID" value="KHN96616.1"/>
    <property type="molecule type" value="Genomic_DNA"/>
</dbReference>
<keyword evidence="3" id="KW-0732">Signal</keyword>
<dbReference type="HOGENOM" id="CLU_010932_0_0_1"/>
<keyword evidence="2" id="KW-0472">Membrane</keyword>
<feature type="region of interest" description="Disordered" evidence="1">
    <location>
        <begin position="738"/>
        <end position="857"/>
    </location>
</feature>
<dbReference type="AlphaFoldDB" id="A0A0B2WKN0"/>
<keyword evidence="2" id="KW-1133">Transmembrane helix</keyword>
<accession>A0A0B2WKN0</accession>
<feature type="compositionally biased region" description="Polar residues" evidence="1">
    <location>
        <begin position="754"/>
        <end position="766"/>
    </location>
</feature>
<feature type="domain" description="Dystroglycan-type cadherin-like" evidence="4">
    <location>
        <begin position="143"/>
        <end position="237"/>
    </location>
</feature>
<dbReference type="Pfam" id="PF05345">
    <property type="entry name" value="He_PIG"/>
    <property type="match status" value="3"/>
</dbReference>
<protein>
    <submittedName>
        <fullName evidence="5">Cadherin-like protein</fullName>
    </submittedName>
</protein>
<proteinExistence type="predicted"/>
<feature type="compositionally biased region" description="Pro residues" evidence="1">
    <location>
        <begin position="824"/>
        <end position="834"/>
    </location>
</feature>
<keyword evidence="6" id="KW-1185">Reference proteome</keyword>
<dbReference type="Proteomes" id="UP000030816">
    <property type="component" value="Unassembled WGS sequence"/>
</dbReference>
<name>A0A0B2WKN0_METAS</name>
<dbReference type="GeneID" id="63740014"/>
<dbReference type="RefSeq" id="XP_040677682.1">
    <property type="nucleotide sequence ID" value="XM_040824357.1"/>
</dbReference>
<feature type="chain" id="PRO_5002079245" evidence="3">
    <location>
        <begin position="20"/>
        <end position="880"/>
    </location>
</feature>
<dbReference type="STRING" id="1081103.A0A0B2WKN0"/>
<feature type="signal peptide" evidence="3">
    <location>
        <begin position="1"/>
        <end position="19"/>
    </location>
</feature>
<evidence type="ECO:0000256" key="3">
    <source>
        <dbReference type="SAM" id="SignalP"/>
    </source>
</evidence>
<dbReference type="SMART" id="SM00736">
    <property type="entry name" value="CADG"/>
    <property type="match status" value="2"/>
</dbReference>
<sequence length="880" mass="94282">MPSPLALVALLPLTWLASCEPRTSFPFNAQLPLAARIDHFFSYSFSQYTFQSDSKTITYSLGHHPSWLSIESRRRRLYGTPRDGDVPPGDVVGQTVDIIATDDAGSKTMNATLVISRRPAPEVRIPAQDQMAKFGKFSAPSSILSYPAADFNFSFDRNTFSMAGLNYYAVSADSSPLPAWIQFDAQSLSFTGRTPPFESLVQPPQTFDFRLVASDIVGFSASSLKFSIVVGSHKLTTEQPIIALNATRGTAVTYDGFKHAIKLDGKQVSPRDLAVTTKDMPSWLSYDGKTGRVQGTPKDGDDAANFTISFSDSLSDKLDVLVVVNVATGLFDSTFEDMHIRPGSNLDLDLTKHFKNPADIAVRVSTNPTEDWLKVNGLRLSGRAPTTSRGGFKLTIDALSKSSGLSESEGINVYFLVLDGTTTTVPSASFTAATTTLATGTGVSNNKQTHPGHMTTGEILLATIIPVIFVAILLIVFVCYFRRRRSGQGYLGSKYRSKISHPIRRHLTADRSDPSMGEATAMGAFLHTETEVLKPAKSAFAEESSPISSHRRSSETLGDLSASGIPRSIMVNAARTTTIRSVSNVTSEDGRQSWVTIDGAHGGVAQSDRSSQSDVAFPQATRQLFPGADYVPGRDTGLELGLPTLEELPSLLPTPLLAYDSRSPFSHDNLGHESEMTSGSAAVPAQHSHQDTTASLTKWPTQSTAIVDGSEANWVALEESEAGGSIFEIRRPDAAAVKPARPWNEAGSQDGGKSVTTEVSFASSENWRVIGRLSPSKTERSCKEAGADISLQRPRPSASREVAQQGGHEPGAGPASSCKKGHVPSPPASGPPAPSTSRVSTMGDLGGEATDMSGGRGFDEASWMRNHSSKMSVGSFKVFL</sequence>
<dbReference type="InterPro" id="IPR006644">
    <property type="entry name" value="Cadg"/>
</dbReference>
<evidence type="ECO:0000256" key="2">
    <source>
        <dbReference type="SAM" id="Phobius"/>
    </source>
</evidence>
<organism evidence="5 6">
    <name type="scientific">Metarhizium album (strain ARSEF 1941)</name>
    <dbReference type="NCBI Taxonomy" id="1081103"/>
    <lineage>
        <taxon>Eukaryota</taxon>
        <taxon>Fungi</taxon>
        <taxon>Dikarya</taxon>
        <taxon>Ascomycota</taxon>
        <taxon>Pezizomycotina</taxon>
        <taxon>Sordariomycetes</taxon>
        <taxon>Hypocreomycetidae</taxon>
        <taxon>Hypocreales</taxon>
        <taxon>Clavicipitaceae</taxon>
        <taxon>Metarhizium</taxon>
    </lineage>
</organism>
<feature type="region of interest" description="Disordered" evidence="1">
    <location>
        <begin position="663"/>
        <end position="697"/>
    </location>
</feature>
<feature type="domain" description="Dystroglycan-type cadherin-like" evidence="4">
    <location>
        <begin position="25"/>
        <end position="124"/>
    </location>
</feature>
<gene>
    <name evidence="5" type="ORF">MAM_05559</name>
</gene>
<evidence type="ECO:0000256" key="1">
    <source>
        <dbReference type="SAM" id="MobiDB-lite"/>
    </source>
</evidence>
<evidence type="ECO:0000313" key="5">
    <source>
        <dbReference type="EMBL" id="KHN96616.1"/>
    </source>
</evidence>
<evidence type="ECO:0000313" key="6">
    <source>
        <dbReference type="Proteomes" id="UP000030816"/>
    </source>
</evidence>
<reference evidence="5 6" key="1">
    <citation type="journal article" date="2014" name="Proc. Natl. Acad. Sci. U.S.A.">
        <title>Trajectory and genomic determinants of fungal-pathogen speciation and host adaptation.</title>
        <authorList>
            <person name="Hu X."/>
            <person name="Xiao G."/>
            <person name="Zheng P."/>
            <person name="Shang Y."/>
            <person name="Su Y."/>
            <person name="Zhang X."/>
            <person name="Liu X."/>
            <person name="Zhan S."/>
            <person name="St Leger R.J."/>
            <person name="Wang C."/>
        </authorList>
    </citation>
    <scope>NUCLEOTIDE SEQUENCE [LARGE SCALE GENOMIC DNA]</scope>
    <source>
        <strain evidence="5 6">ARSEF 1941</strain>
    </source>
</reference>
<feature type="compositionally biased region" description="Basic and acidic residues" evidence="1">
    <location>
        <begin position="777"/>
        <end position="786"/>
    </location>
</feature>
<dbReference type="GO" id="GO:0016020">
    <property type="term" value="C:membrane"/>
    <property type="evidence" value="ECO:0007669"/>
    <property type="project" value="InterPro"/>
</dbReference>